<name>A0AAD9T3I1_9HELO</name>
<dbReference type="AlphaFoldDB" id="A0AAD9T3I1"/>
<dbReference type="Proteomes" id="UP001285354">
    <property type="component" value="Unassembled WGS sequence"/>
</dbReference>
<protein>
    <recommendedName>
        <fullName evidence="3">Proteasome assembly chaperone 3</fullName>
    </recommendedName>
</protein>
<organism evidence="1 2">
    <name type="scientific">Diplocarpon rosae</name>
    <dbReference type="NCBI Taxonomy" id="946125"/>
    <lineage>
        <taxon>Eukaryota</taxon>
        <taxon>Fungi</taxon>
        <taxon>Dikarya</taxon>
        <taxon>Ascomycota</taxon>
        <taxon>Pezizomycotina</taxon>
        <taxon>Leotiomycetes</taxon>
        <taxon>Helotiales</taxon>
        <taxon>Drepanopezizaceae</taxon>
        <taxon>Diplocarpon</taxon>
    </lineage>
</organism>
<evidence type="ECO:0000313" key="1">
    <source>
        <dbReference type="EMBL" id="KAK2628705.1"/>
    </source>
</evidence>
<evidence type="ECO:0008006" key="3">
    <source>
        <dbReference type="Google" id="ProtNLM"/>
    </source>
</evidence>
<gene>
    <name evidence="1" type="ORF">QTJ16_001808</name>
</gene>
<accession>A0AAD9T3I1</accession>
<keyword evidence="2" id="KW-1185">Reference proteome</keyword>
<dbReference type="GO" id="GO:0043248">
    <property type="term" value="P:proteasome assembly"/>
    <property type="evidence" value="ECO:0007669"/>
    <property type="project" value="InterPro"/>
</dbReference>
<dbReference type="InterPro" id="IPR053720">
    <property type="entry name" value="Psm_Assembly_Chaperone"/>
</dbReference>
<dbReference type="Gene3D" id="3.30.230.90">
    <property type="match status" value="1"/>
</dbReference>
<sequence>MSVSGVSNSLQELDISGGVEVSPFPAATKQAAGLVNGRETTILSVYFSDKILITISQEGRLSQWIQVPLSSASPTLVDTALPSDTNDLLPLAHLTPKTLLGGGGEQRETIGHLYASQITSLIATRNPGDTRTVVVGFGLPKIDMEREAFFDLMELVQKVI</sequence>
<dbReference type="EMBL" id="JAUBYV010000002">
    <property type="protein sequence ID" value="KAK2628705.1"/>
    <property type="molecule type" value="Genomic_DNA"/>
</dbReference>
<reference evidence="1" key="1">
    <citation type="submission" date="2023-06" db="EMBL/GenBank/DDBJ databases">
        <title>Draft genome of Marssonina rosae.</title>
        <authorList>
            <person name="Cheng Q."/>
        </authorList>
    </citation>
    <scope>NUCLEOTIDE SEQUENCE</scope>
    <source>
        <strain evidence="1">R4</strain>
    </source>
</reference>
<dbReference type="PANTHER" id="PTHR31051:SF1">
    <property type="entry name" value="PROTEASOME ASSEMBLY CHAPERONE 3"/>
    <property type="match status" value="1"/>
</dbReference>
<comment type="caution">
    <text evidence="1">The sequence shown here is derived from an EMBL/GenBank/DDBJ whole genome shotgun (WGS) entry which is preliminary data.</text>
</comment>
<proteinExistence type="predicted"/>
<evidence type="ECO:0000313" key="2">
    <source>
        <dbReference type="Proteomes" id="UP001285354"/>
    </source>
</evidence>
<dbReference type="PANTHER" id="PTHR31051">
    <property type="entry name" value="PROTEASOME ASSEMBLY CHAPERONE 3"/>
    <property type="match status" value="1"/>
</dbReference>
<dbReference type="InterPro" id="IPR018788">
    <property type="entry name" value="Proteasome_assmbl_chp_3"/>
</dbReference>